<dbReference type="Gene3D" id="2.60.40.340">
    <property type="entry name" value="Rel homology domain (RHD), DNA-binding domain"/>
    <property type="match status" value="1"/>
</dbReference>
<dbReference type="SUPFAM" id="SSF49417">
    <property type="entry name" value="p53-like transcription factors"/>
    <property type="match status" value="1"/>
</dbReference>
<dbReference type="InterPro" id="IPR038765">
    <property type="entry name" value="Papain-like_cys_pep_sf"/>
</dbReference>
<evidence type="ECO:0000256" key="2">
    <source>
        <dbReference type="ARBA" id="ARBA00022801"/>
    </source>
</evidence>
<dbReference type="GO" id="GO:0004843">
    <property type="term" value="F:cysteine-type deubiquitinase activity"/>
    <property type="evidence" value="ECO:0007669"/>
    <property type="project" value="UniProtKB-UniRule"/>
</dbReference>
<dbReference type="GO" id="GO:0005634">
    <property type="term" value="C:nucleus"/>
    <property type="evidence" value="ECO:0007669"/>
    <property type="project" value="TreeGrafter"/>
</dbReference>
<keyword evidence="3" id="KW-0645">Protease</keyword>
<comment type="caution">
    <text evidence="5">The sequence shown here is derived from an EMBL/GenBank/DDBJ whole genome shotgun (WGS) entry which is preliminary data.</text>
</comment>
<dbReference type="GO" id="GO:0036503">
    <property type="term" value="P:ERAD pathway"/>
    <property type="evidence" value="ECO:0007669"/>
    <property type="project" value="TreeGrafter"/>
</dbReference>
<dbReference type="Pfam" id="PF02338">
    <property type="entry name" value="OTU"/>
    <property type="match status" value="1"/>
</dbReference>
<dbReference type="EMBL" id="CAJOBC010001188">
    <property type="protein sequence ID" value="CAF3662266.1"/>
    <property type="molecule type" value="Genomic_DNA"/>
</dbReference>
<accession>A0A813Y4K4</accession>
<reference evidence="5" key="1">
    <citation type="submission" date="2021-02" db="EMBL/GenBank/DDBJ databases">
        <authorList>
            <person name="Nowell W R."/>
        </authorList>
    </citation>
    <scope>NUCLEOTIDE SEQUENCE</scope>
</reference>
<dbReference type="InterPro" id="IPR008967">
    <property type="entry name" value="p53-like_TF_DNA-bd_sf"/>
</dbReference>
<evidence type="ECO:0000259" key="4">
    <source>
        <dbReference type="Pfam" id="PF02338"/>
    </source>
</evidence>
<evidence type="ECO:0000313" key="6">
    <source>
        <dbReference type="EMBL" id="CAF3662266.1"/>
    </source>
</evidence>
<dbReference type="SUPFAM" id="SSF54001">
    <property type="entry name" value="Cysteine proteinases"/>
    <property type="match status" value="1"/>
</dbReference>
<dbReference type="AlphaFoldDB" id="A0A813Y4K4"/>
<evidence type="ECO:0000313" key="7">
    <source>
        <dbReference type="Proteomes" id="UP000663829"/>
    </source>
</evidence>
<dbReference type="EC" id="3.4.19.12" evidence="3"/>
<dbReference type="InterPro" id="IPR003323">
    <property type="entry name" value="OTU_dom"/>
</dbReference>
<dbReference type="EMBL" id="CAJNOQ010001188">
    <property type="protein sequence ID" value="CAF0875361.1"/>
    <property type="molecule type" value="Genomic_DNA"/>
</dbReference>
<dbReference type="GO" id="GO:0003677">
    <property type="term" value="F:DNA binding"/>
    <property type="evidence" value="ECO:0007669"/>
    <property type="project" value="InterPro"/>
</dbReference>
<evidence type="ECO:0000256" key="1">
    <source>
        <dbReference type="ARBA" id="ARBA00000707"/>
    </source>
</evidence>
<gene>
    <name evidence="5" type="ORF">GPM918_LOCUS7320</name>
    <name evidence="6" type="ORF">SRO942_LOCUS7320</name>
</gene>
<sequence>MVSTSVNSISEGFLFARLLASGADGACLFESVRKLISEDSDVQTYRNICSEKIKQIYLPTDIINGEPRDEYCERIKEKGYCGGAVDLRALSLHFQIDFHVIIMQNGKITGPPVPFGDNPSNFAYLLYDCDNSHYYSVILFTADMSTRQERFSRSHSEFIKNLLQTTFLNKIDSTNALNDAIQNNLYAYDPYPIEYLSSYIPSAAPQTDSALNELIKLAVSPIDVNTSTDERQRILEAKLCSLYEILGHGNLVANYTNPTDERKFSDLMEEQLLACTEHIVIQPAEVHTTLSLQTTEPHATTSAIGTVQMPDPVIIDQPNRYQRIRYIGELGLEGSTDTGSFQCVQSGPHERGYPATAITPEMEGLYMEVALYTHNEKPHPFPLIPEDCKRDGEDNLVIHENPNVKANLTAQLLHYPITAKDCLDKCKRYAMKIPKLKFRKPLLTKKMMKDEKLKLAKLKFTICKELNGNFTPMSTPSFSNLMEFVLVALPTMSTKVSTNGLASALW</sequence>
<keyword evidence="2 3" id="KW-0378">Hydrolase</keyword>
<evidence type="ECO:0000313" key="5">
    <source>
        <dbReference type="EMBL" id="CAF0875361.1"/>
    </source>
</evidence>
<dbReference type="Proteomes" id="UP000663829">
    <property type="component" value="Unassembled WGS sequence"/>
</dbReference>
<dbReference type="GO" id="GO:0016579">
    <property type="term" value="P:protein deubiquitination"/>
    <property type="evidence" value="ECO:0007669"/>
    <property type="project" value="TreeGrafter"/>
</dbReference>
<dbReference type="GO" id="GO:0003700">
    <property type="term" value="F:DNA-binding transcription factor activity"/>
    <property type="evidence" value="ECO:0007669"/>
    <property type="project" value="InterPro"/>
</dbReference>
<dbReference type="InterPro" id="IPR037059">
    <property type="entry name" value="RHD_DNA_bind_dom_sf"/>
</dbReference>
<keyword evidence="3" id="KW-0833">Ubl conjugation pathway</keyword>
<comment type="function">
    <text evidence="3">Hydrolase that can remove conjugated ubiquitin from proteins and may therefore play an important regulatory role at the level of protein turnover by preventing degradation.</text>
</comment>
<dbReference type="Proteomes" id="UP000681722">
    <property type="component" value="Unassembled WGS sequence"/>
</dbReference>
<dbReference type="GO" id="GO:0030968">
    <property type="term" value="P:endoplasmic reticulum unfolded protein response"/>
    <property type="evidence" value="ECO:0007669"/>
    <property type="project" value="TreeGrafter"/>
</dbReference>
<name>A0A813Y4K4_9BILA</name>
<proteinExistence type="predicted"/>
<dbReference type="GO" id="GO:0005829">
    <property type="term" value="C:cytosol"/>
    <property type="evidence" value="ECO:0007669"/>
    <property type="project" value="TreeGrafter"/>
</dbReference>
<protein>
    <recommendedName>
        <fullName evidence="3">Ubiquitin thioesterase OTU</fullName>
        <ecNumber evidence="3">3.4.19.12</ecNumber>
    </recommendedName>
</protein>
<evidence type="ECO:0000256" key="3">
    <source>
        <dbReference type="RuleBase" id="RU367104"/>
    </source>
</evidence>
<feature type="domain" description="OTU" evidence="4">
    <location>
        <begin position="23"/>
        <end position="111"/>
    </location>
</feature>
<dbReference type="PANTHER" id="PTHR13312">
    <property type="entry name" value="HIV-INDUCED PROTEIN-7-LIKE PROTEASE"/>
    <property type="match status" value="1"/>
</dbReference>
<keyword evidence="3" id="KW-0788">Thiol protease</keyword>
<dbReference type="OrthoDB" id="65596at2759"/>
<dbReference type="Gene3D" id="3.90.70.80">
    <property type="match status" value="1"/>
</dbReference>
<organism evidence="5 7">
    <name type="scientific">Didymodactylos carnosus</name>
    <dbReference type="NCBI Taxonomy" id="1234261"/>
    <lineage>
        <taxon>Eukaryota</taxon>
        <taxon>Metazoa</taxon>
        <taxon>Spiralia</taxon>
        <taxon>Gnathifera</taxon>
        <taxon>Rotifera</taxon>
        <taxon>Eurotatoria</taxon>
        <taxon>Bdelloidea</taxon>
        <taxon>Philodinida</taxon>
        <taxon>Philodinidae</taxon>
        <taxon>Didymodactylos</taxon>
    </lineage>
</organism>
<keyword evidence="7" id="KW-1185">Reference proteome</keyword>
<comment type="subcellular location">
    <subcellularLocation>
        <location evidence="3">Cytoplasm</location>
    </subcellularLocation>
</comment>
<dbReference type="PANTHER" id="PTHR13312:SF0">
    <property type="entry name" value="UBIQUITIN THIOESTERASE OTU1"/>
    <property type="match status" value="1"/>
</dbReference>
<keyword evidence="3" id="KW-0963">Cytoplasm</keyword>
<comment type="catalytic activity">
    <reaction evidence="1 3">
        <text>Thiol-dependent hydrolysis of ester, thioester, amide, peptide and isopeptide bonds formed by the C-terminal Gly of ubiquitin (a 76-residue protein attached to proteins as an intracellular targeting signal).</text>
        <dbReference type="EC" id="3.4.19.12"/>
    </reaction>
</comment>